<evidence type="ECO:0000256" key="5">
    <source>
        <dbReference type="ARBA" id="ARBA00023117"/>
    </source>
</evidence>
<evidence type="ECO:0000256" key="7">
    <source>
        <dbReference type="ARBA" id="ARBA00023242"/>
    </source>
</evidence>
<evidence type="ECO:0000313" key="11">
    <source>
        <dbReference type="EMBL" id="AYO43107.1"/>
    </source>
</evidence>
<keyword evidence="5 8" id="KW-0103">Bromodomain</keyword>
<dbReference type="PROSITE" id="PS50014">
    <property type="entry name" value="BROMODOMAIN_2"/>
    <property type="match status" value="1"/>
</dbReference>
<keyword evidence="6" id="KW-0804">Transcription</keyword>
<feature type="domain" description="Bromo" evidence="9">
    <location>
        <begin position="78"/>
        <end position="148"/>
    </location>
</feature>
<dbReference type="CDD" id="cd04369">
    <property type="entry name" value="Bromodomain"/>
    <property type="match status" value="1"/>
</dbReference>
<evidence type="ECO:0000256" key="6">
    <source>
        <dbReference type="ARBA" id="ARBA00023163"/>
    </source>
</evidence>
<dbReference type="InterPro" id="IPR043151">
    <property type="entry name" value="BAH_sf"/>
</dbReference>
<dbReference type="GO" id="GO:0003682">
    <property type="term" value="F:chromatin binding"/>
    <property type="evidence" value="ECO:0007669"/>
    <property type="project" value="InterPro"/>
</dbReference>
<dbReference type="InterPro" id="IPR001487">
    <property type="entry name" value="Bromodomain"/>
</dbReference>
<keyword evidence="4" id="KW-0805">Transcription regulation</keyword>
<evidence type="ECO:0000313" key="12">
    <source>
        <dbReference type="Proteomes" id="UP000269793"/>
    </source>
</evidence>
<dbReference type="VEuPathDB" id="FungiDB:DNF11_2157"/>
<dbReference type="InterPro" id="IPR001025">
    <property type="entry name" value="BAH_dom"/>
</dbReference>
<reference evidence="11 12" key="1">
    <citation type="submission" date="2018-10" db="EMBL/GenBank/DDBJ databases">
        <title>Complete genome sequence of Malassezia restricta CBS 7877.</title>
        <authorList>
            <person name="Morand S.C."/>
            <person name="Bertignac M."/>
            <person name="Iltis A."/>
            <person name="Kolder I."/>
            <person name="Pirovano W."/>
            <person name="Jourdain R."/>
            <person name="Clavaud C."/>
        </authorList>
    </citation>
    <scope>NUCLEOTIDE SEQUENCE [LARGE SCALE GENOMIC DNA]</scope>
    <source>
        <strain evidence="11 12">CBS 7877</strain>
    </source>
</reference>
<evidence type="ECO:0000256" key="8">
    <source>
        <dbReference type="PROSITE-ProRule" id="PRU00035"/>
    </source>
</evidence>
<dbReference type="Gene3D" id="2.30.30.490">
    <property type="match status" value="1"/>
</dbReference>
<dbReference type="GO" id="GO:0006368">
    <property type="term" value="P:transcription elongation by RNA polymerase II"/>
    <property type="evidence" value="ECO:0007669"/>
    <property type="project" value="TreeGrafter"/>
</dbReference>
<dbReference type="AlphaFoldDB" id="A0A3G2SAK9"/>
<keyword evidence="7" id="KW-0539">Nucleus</keyword>
<dbReference type="GO" id="GO:0016586">
    <property type="term" value="C:RSC-type complex"/>
    <property type="evidence" value="ECO:0007669"/>
    <property type="project" value="InterPro"/>
</dbReference>
<dbReference type="Pfam" id="PF00439">
    <property type="entry name" value="Bromodomain"/>
    <property type="match status" value="1"/>
</dbReference>
<gene>
    <name evidence="11" type="primary">rsc1</name>
    <name evidence="11" type="ORF">DNF11_2157</name>
</gene>
<dbReference type="Proteomes" id="UP000269793">
    <property type="component" value="Chromosome III"/>
</dbReference>
<name>A0A3G2SAK9_MALR7</name>
<dbReference type="Gene3D" id="1.20.920.10">
    <property type="entry name" value="Bromodomain-like"/>
    <property type="match status" value="1"/>
</dbReference>
<evidence type="ECO:0000256" key="2">
    <source>
        <dbReference type="ARBA" id="ARBA00022737"/>
    </source>
</evidence>
<dbReference type="EMBL" id="CP033150">
    <property type="protein sequence ID" value="AYO43107.1"/>
    <property type="molecule type" value="Genomic_DNA"/>
</dbReference>
<dbReference type="PROSITE" id="PS51038">
    <property type="entry name" value="BAH"/>
    <property type="match status" value="1"/>
</dbReference>
<evidence type="ECO:0000256" key="1">
    <source>
        <dbReference type="ARBA" id="ARBA00004123"/>
    </source>
</evidence>
<keyword evidence="2" id="KW-0677">Repeat</keyword>
<evidence type="ECO:0000256" key="3">
    <source>
        <dbReference type="ARBA" id="ARBA00022853"/>
    </source>
</evidence>
<dbReference type="PANTHER" id="PTHR16062">
    <property type="entry name" value="SWI/SNF-RELATED"/>
    <property type="match status" value="1"/>
</dbReference>
<comment type="subcellular location">
    <subcellularLocation>
        <location evidence="1">Nucleus</location>
    </subcellularLocation>
</comment>
<accession>A0A3G2SAK9</accession>
<dbReference type="PANTHER" id="PTHR16062:SF21">
    <property type="entry name" value="CHROMATIN STRUCTURE-REMODELING COMPLEX SUBUNIT RSC1-RELATED"/>
    <property type="match status" value="1"/>
</dbReference>
<evidence type="ECO:0000259" key="10">
    <source>
        <dbReference type="PROSITE" id="PS51038"/>
    </source>
</evidence>
<feature type="domain" description="BAH" evidence="10">
    <location>
        <begin position="231"/>
        <end position="353"/>
    </location>
</feature>
<sequence>MASESEQAWLELCIGSGEPTNVQTPLSAKSNDDVSDYGWLYCRAKDLEHMHRMYAHILHFLRDVEVRNIHSDVSEEDGLRVLSDPLEECPDPAENPEYYDQILRPTCLQTITHRLVHCEYASPALFEQDMLQLFENARTWYGLGSEGYAEMVTLLRLYNQLTPSQGRLTDALGVRQTKSRMTDVEVVDMLRSKAVSRQCFASTEYGPGREPPKDVTAQDITLMEHVPYKGRFYHVGDWVHVMNPVDPARPIVGQIFRLYKQQKKPGVFFTACWYYRPEQTWHIKSRRFFPNEVFQTGVYGEHALEDILEDVLVLWLPVYLRARPSAHYWRMDAPLYVVESKYDVELHTFHKIEKWEYYVPSAVRSKATPMDIFSHPAEPPPKKPSALTNGHDIPGGMLLDETDAGLERDEWPNLFEEAVPVSIPSFSAVSSESPVVPPPVAVSQADKLRAYAVFHAAASDISRRVRPAAYSKLQRALEARPLATHAELAAMAIEVGGAVPPELITQLRDAAIAAGVLSATPTASNTSAFERNLPTAAAVYAAHKQGADFEMLPPETRNLFRQDEQGNVIWYAAPPVPGWHRTSAVLDGTTPLPLPSEAYLNFSSKYSRI</sequence>
<protein>
    <submittedName>
        <fullName evidence="11">Chromatin structure-remodeling complex subunit rsc1</fullName>
    </submittedName>
</protein>
<dbReference type="SUPFAM" id="SSF47370">
    <property type="entry name" value="Bromodomain"/>
    <property type="match status" value="1"/>
</dbReference>
<proteinExistence type="predicted"/>
<evidence type="ECO:0000259" key="9">
    <source>
        <dbReference type="PROSITE" id="PS50014"/>
    </source>
</evidence>
<evidence type="ECO:0000256" key="4">
    <source>
        <dbReference type="ARBA" id="ARBA00023015"/>
    </source>
</evidence>
<dbReference type="GO" id="GO:0006338">
    <property type="term" value="P:chromatin remodeling"/>
    <property type="evidence" value="ECO:0007669"/>
    <property type="project" value="InterPro"/>
</dbReference>
<dbReference type="SMART" id="SM00439">
    <property type="entry name" value="BAH"/>
    <property type="match status" value="1"/>
</dbReference>
<dbReference type="SMART" id="SM00297">
    <property type="entry name" value="BROMO"/>
    <property type="match status" value="1"/>
</dbReference>
<keyword evidence="12" id="KW-1185">Reference proteome</keyword>
<dbReference type="InterPro" id="IPR037382">
    <property type="entry name" value="Rsc/polybromo"/>
</dbReference>
<dbReference type="OrthoDB" id="1742084at2759"/>
<dbReference type="STRING" id="425264.A0A3G2SAK9"/>
<organism evidence="11 12">
    <name type="scientific">Malassezia restricta (strain ATCC 96810 / NBRC 103918 / CBS 7877)</name>
    <name type="common">Seborrheic dermatitis infection agent</name>
    <dbReference type="NCBI Taxonomy" id="425264"/>
    <lineage>
        <taxon>Eukaryota</taxon>
        <taxon>Fungi</taxon>
        <taxon>Dikarya</taxon>
        <taxon>Basidiomycota</taxon>
        <taxon>Ustilaginomycotina</taxon>
        <taxon>Malasseziomycetes</taxon>
        <taxon>Malasseziales</taxon>
        <taxon>Malasseziaceae</taxon>
        <taxon>Malassezia</taxon>
    </lineage>
</organism>
<dbReference type="InterPro" id="IPR036427">
    <property type="entry name" value="Bromodomain-like_sf"/>
</dbReference>
<keyword evidence="3" id="KW-0156">Chromatin regulator</keyword>
<dbReference type="Pfam" id="PF01426">
    <property type="entry name" value="BAH"/>
    <property type="match status" value="1"/>
</dbReference>